<evidence type="ECO:0000313" key="5">
    <source>
        <dbReference type="Proteomes" id="UP000231990"/>
    </source>
</evidence>
<dbReference type="EMBL" id="NPDY01000016">
    <property type="protein sequence ID" value="PJZ68777.1"/>
    <property type="molecule type" value="Genomic_DNA"/>
</dbReference>
<dbReference type="AlphaFoldDB" id="A0A2M9ZSR9"/>
<dbReference type="InterPro" id="IPR029069">
    <property type="entry name" value="HotDog_dom_sf"/>
</dbReference>
<sequence length="291" mass="33428">MPKVGQENFRTRFSDLDTQRHVTSRTYEEACLGDRYRILEEAGFNWKQMLSDSISLKTQASDIRFLAQQMENSDLEVRTNVRSGEGGFLLFQQDLLDSTGKVAAEIRTLARTEKAGILFEAIPATESAEALISSFEPILPFSGSCERTGAERDLFFCERNPFGDYNPSHYWRILEEGRWNFTAESGLSLDHLIAMDTTYFYMGGKIRYAKPLIAGRKVVVKTWIRNFEKIWCRMRQEITDSITQEVLAESLDDLLVVSISKTRPKRVTEEMLKDAIKNTEYPEGWQLEGDE</sequence>
<dbReference type="PANTHER" id="PTHR31793:SF37">
    <property type="entry name" value="ACYL-COA THIOESTER HYDROLASE YBGC"/>
    <property type="match status" value="1"/>
</dbReference>
<gene>
    <name evidence="2" type="ORF">CH360_14605</name>
    <name evidence="3" type="ORF">CH373_03725</name>
</gene>
<dbReference type="RefSeq" id="WP_100714791.1">
    <property type="nucleotide sequence ID" value="NZ_NPDY01000016.1"/>
</dbReference>
<comment type="caution">
    <text evidence="3">The sequence shown here is derived from an EMBL/GenBank/DDBJ whole genome shotgun (WGS) entry which is preliminary data.</text>
</comment>
<organism evidence="3 5">
    <name type="scientific">Leptospira perolatii</name>
    <dbReference type="NCBI Taxonomy" id="2023191"/>
    <lineage>
        <taxon>Bacteria</taxon>
        <taxon>Pseudomonadati</taxon>
        <taxon>Spirochaetota</taxon>
        <taxon>Spirochaetia</taxon>
        <taxon>Leptospirales</taxon>
        <taxon>Leptospiraceae</taxon>
        <taxon>Leptospira</taxon>
    </lineage>
</organism>
<evidence type="ECO:0000313" key="2">
    <source>
        <dbReference type="EMBL" id="PJZ68777.1"/>
    </source>
</evidence>
<dbReference type="SUPFAM" id="SSF54637">
    <property type="entry name" value="Thioesterase/thiol ester dehydrase-isomerase"/>
    <property type="match status" value="2"/>
</dbReference>
<dbReference type="Proteomes" id="UP000231962">
    <property type="component" value="Unassembled WGS sequence"/>
</dbReference>
<dbReference type="CDD" id="cd00586">
    <property type="entry name" value="4HBT"/>
    <property type="match status" value="2"/>
</dbReference>
<dbReference type="OrthoDB" id="334274at2"/>
<keyword evidence="4" id="KW-1185">Reference proteome</keyword>
<dbReference type="EMBL" id="NPDZ01000001">
    <property type="protein sequence ID" value="PJZ75132.1"/>
    <property type="molecule type" value="Genomic_DNA"/>
</dbReference>
<evidence type="ECO:0000313" key="4">
    <source>
        <dbReference type="Proteomes" id="UP000231962"/>
    </source>
</evidence>
<name>A0A2M9ZSR9_9LEPT</name>
<dbReference type="InterPro" id="IPR050563">
    <property type="entry name" value="4-hydroxybenzoyl-CoA_TE"/>
</dbReference>
<reference evidence="4 5" key="1">
    <citation type="submission" date="2017-07" db="EMBL/GenBank/DDBJ databases">
        <title>Leptospira spp. isolated from tropical soils.</title>
        <authorList>
            <person name="Thibeaux R."/>
            <person name="Iraola G."/>
            <person name="Ferres I."/>
            <person name="Bierque E."/>
            <person name="Girault D."/>
            <person name="Soupe-Gilbert M.-E."/>
            <person name="Picardeau M."/>
            <person name="Goarant C."/>
        </authorList>
    </citation>
    <scope>NUCLEOTIDE SEQUENCE [LARGE SCALE GENOMIC DNA]</scope>
    <source>
        <strain evidence="3 5">FH1-B-B1</strain>
        <strain evidence="2 4">FH1-B-C1</strain>
    </source>
</reference>
<dbReference type="Pfam" id="PF13279">
    <property type="entry name" value="4HBT_2"/>
    <property type="match status" value="1"/>
</dbReference>
<evidence type="ECO:0000256" key="1">
    <source>
        <dbReference type="ARBA" id="ARBA00022801"/>
    </source>
</evidence>
<protein>
    <submittedName>
        <fullName evidence="3">Thioesterase</fullName>
    </submittedName>
</protein>
<dbReference type="Gene3D" id="3.10.129.10">
    <property type="entry name" value="Hotdog Thioesterase"/>
    <property type="match status" value="2"/>
</dbReference>
<dbReference type="Proteomes" id="UP000231990">
    <property type="component" value="Unassembled WGS sequence"/>
</dbReference>
<proteinExistence type="predicted"/>
<dbReference type="PANTHER" id="PTHR31793">
    <property type="entry name" value="4-HYDROXYBENZOYL-COA THIOESTERASE FAMILY MEMBER"/>
    <property type="match status" value="1"/>
</dbReference>
<dbReference type="GO" id="GO:0047617">
    <property type="term" value="F:fatty acyl-CoA hydrolase activity"/>
    <property type="evidence" value="ECO:0007669"/>
    <property type="project" value="TreeGrafter"/>
</dbReference>
<accession>A0A2M9ZSR9</accession>
<evidence type="ECO:0000313" key="3">
    <source>
        <dbReference type="EMBL" id="PJZ75132.1"/>
    </source>
</evidence>
<keyword evidence="1" id="KW-0378">Hydrolase</keyword>